<keyword evidence="1" id="KW-0812">Transmembrane</keyword>
<protein>
    <submittedName>
        <fullName evidence="2">Uncharacterized protein</fullName>
    </submittedName>
</protein>
<dbReference type="Proteomes" id="UP000663841">
    <property type="component" value="Unassembled WGS sequence"/>
</dbReference>
<evidence type="ECO:0000313" key="2">
    <source>
        <dbReference type="EMBL" id="CAE6474648.1"/>
    </source>
</evidence>
<keyword evidence="1" id="KW-0472">Membrane</keyword>
<accession>A0A8H3GZU5</accession>
<reference evidence="2" key="1">
    <citation type="submission" date="2021-01" db="EMBL/GenBank/DDBJ databases">
        <authorList>
            <person name="Kaushik A."/>
        </authorList>
    </citation>
    <scope>NUCLEOTIDE SEQUENCE</scope>
    <source>
        <strain evidence="2">AG3-T5</strain>
    </source>
</reference>
<organism evidence="2 3">
    <name type="scientific">Rhizoctonia solani</name>
    <dbReference type="NCBI Taxonomy" id="456999"/>
    <lineage>
        <taxon>Eukaryota</taxon>
        <taxon>Fungi</taxon>
        <taxon>Dikarya</taxon>
        <taxon>Basidiomycota</taxon>
        <taxon>Agaricomycotina</taxon>
        <taxon>Agaricomycetes</taxon>
        <taxon>Cantharellales</taxon>
        <taxon>Ceratobasidiaceae</taxon>
        <taxon>Rhizoctonia</taxon>
    </lineage>
</organism>
<comment type="caution">
    <text evidence="2">The sequence shown here is derived from an EMBL/GenBank/DDBJ whole genome shotgun (WGS) entry which is preliminary data.</text>
</comment>
<dbReference type="AlphaFoldDB" id="A0A8H3GZU5"/>
<feature type="transmembrane region" description="Helical" evidence="1">
    <location>
        <begin position="212"/>
        <end position="233"/>
    </location>
</feature>
<evidence type="ECO:0000256" key="1">
    <source>
        <dbReference type="SAM" id="Phobius"/>
    </source>
</evidence>
<keyword evidence="1" id="KW-1133">Transmembrane helix</keyword>
<dbReference type="EMBL" id="CAJMWW010000609">
    <property type="protein sequence ID" value="CAE6474648.1"/>
    <property type="molecule type" value="Genomic_DNA"/>
</dbReference>
<sequence>MPVQVHPRWGRPSSNELYIEFYGLEESLRRRSWFGDIQGPVQAAIDRISKVRQNQINHGVTLLDLQSILICFRSATSYSLYASRSLIKGCIYMMSSMKISGKSSPFSYEFGYLCFRIMAVALGACLLNDKGVLGSAITCMIADEEESMIRTFSGHVSSITEEAIAHGGERGMEAYNCMVGWSQCQDHPRIEEVMSTADAGLLLALLWGGLELFFQVLSATVTPGLCGIMYVLWRYVIHKRQCRELSGPEAKRLKVHYTDILWRSHLGTVLDQHKAFYLLHSLNSQGLKLWEENPKYINLEDSKLIIRLIGNQMLRHTGAIAPENFSNALSYAYHHSIRFVGCEDLLPELFGGAFKQLWILIEELQDNKDMIIDIVCEVFGWLSKILICFATRCFDDSNLYNIVLNN</sequence>
<name>A0A8H3GZU5_9AGAM</name>
<gene>
    <name evidence="2" type="ORF">RDB_LOCUS186863</name>
</gene>
<evidence type="ECO:0000313" key="3">
    <source>
        <dbReference type="Proteomes" id="UP000663841"/>
    </source>
</evidence>
<proteinExistence type="predicted"/>